<accession>A0A9D1D3D7</accession>
<evidence type="ECO:0000313" key="1">
    <source>
        <dbReference type="EMBL" id="HIR01700.1"/>
    </source>
</evidence>
<reference evidence="1" key="1">
    <citation type="submission" date="2020-10" db="EMBL/GenBank/DDBJ databases">
        <authorList>
            <person name="Gilroy R."/>
        </authorList>
    </citation>
    <scope>NUCLEOTIDE SEQUENCE</scope>
    <source>
        <strain evidence="1">ChiGjej1B1-2707</strain>
    </source>
</reference>
<dbReference type="SUPFAM" id="SSF50475">
    <property type="entry name" value="FMN-binding split barrel"/>
    <property type="match status" value="1"/>
</dbReference>
<dbReference type="Gene3D" id="2.30.110.10">
    <property type="entry name" value="Electron Transport, Fmn-binding Protein, Chain A"/>
    <property type="match status" value="1"/>
</dbReference>
<sequence length="139" mass="15220">MVQTDTSTHKFTDMSVAQLRASMARFEGLCVVATVNPDGTPDAAVFAPAMPDDEHVILMLADNHTRANLERTGKARLVYDVATPRAAEKAARHAGARLDVSLVKQDGETAEEYEHVARNFPRMNPAVVILRIERILPIG</sequence>
<dbReference type="EMBL" id="DVGB01000064">
    <property type="protein sequence ID" value="HIR01700.1"/>
    <property type="molecule type" value="Genomic_DNA"/>
</dbReference>
<proteinExistence type="predicted"/>
<dbReference type="Proteomes" id="UP000824261">
    <property type="component" value="Unassembled WGS sequence"/>
</dbReference>
<organism evidence="1 2">
    <name type="scientific">Candidatus Aveggerthella stercoripullorum</name>
    <dbReference type="NCBI Taxonomy" id="2840688"/>
    <lineage>
        <taxon>Bacteria</taxon>
        <taxon>Bacillati</taxon>
        <taxon>Actinomycetota</taxon>
        <taxon>Coriobacteriia</taxon>
        <taxon>Eggerthellales</taxon>
        <taxon>Eggerthellaceae</taxon>
        <taxon>Eggerthellaceae incertae sedis</taxon>
        <taxon>Candidatus Aveggerthella</taxon>
    </lineage>
</organism>
<protein>
    <submittedName>
        <fullName evidence="1">Pyridoxamine 5'-phosphate oxidase family protein</fullName>
    </submittedName>
</protein>
<gene>
    <name evidence="1" type="ORF">IAA69_05490</name>
</gene>
<name>A0A9D1D3D7_9ACTN</name>
<comment type="caution">
    <text evidence="1">The sequence shown here is derived from an EMBL/GenBank/DDBJ whole genome shotgun (WGS) entry which is preliminary data.</text>
</comment>
<evidence type="ECO:0000313" key="2">
    <source>
        <dbReference type="Proteomes" id="UP000824261"/>
    </source>
</evidence>
<reference evidence="1" key="2">
    <citation type="journal article" date="2021" name="PeerJ">
        <title>Extensive microbial diversity within the chicken gut microbiome revealed by metagenomics and culture.</title>
        <authorList>
            <person name="Gilroy R."/>
            <person name="Ravi A."/>
            <person name="Getino M."/>
            <person name="Pursley I."/>
            <person name="Horton D.L."/>
            <person name="Alikhan N.F."/>
            <person name="Baker D."/>
            <person name="Gharbi K."/>
            <person name="Hall N."/>
            <person name="Watson M."/>
            <person name="Adriaenssens E.M."/>
            <person name="Foster-Nyarko E."/>
            <person name="Jarju S."/>
            <person name="Secka A."/>
            <person name="Antonio M."/>
            <person name="Oren A."/>
            <person name="Chaudhuri R.R."/>
            <person name="La Ragione R."/>
            <person name="Hildebrand F."/>
            <person name="Pallen M.J."/>
        </authorList>
    </citation>
    <scope>NUCLEOTIDE SEQUENCE</scope>
    <source>
        <strain evidence="1">ChiGjej1B1-2707</strain>
    </source>
</reference>
<dbReference type="InterPro" id="IPR012349">
    <property type="entry name" value="Split_barrel_FMN-bd"/>
</dbReference>
<dbReference type="AlphaFoldDB" id="A0A9D1D3D7"/>